<feature type="domain" description="C3H1-type" evidence="7">
    <location>
        <begin position="49"/>
        <end position="76"/>
    </location>
</feature>
<dbReference type="SMART" id="SM00356">
    <property type="entry name" value="ZnF_C3H1"/>
    <property type="match status" value="2"/>
</dbReference>
<dbReference type="OrthoDB" id="411372at2759"/>
<dbReference type="Pfam" id="PF18044">
    <property type="entry name" value="zf-CCCH_4"/>
    <property type="match status" value="1"/>
</dbReference>
<feature type="compositionally biased region" description="Low complexity" evidence="6">
    <location>
        <begin position="113"/>
        <end position="130"/>
    </location>
</feature>
<name>A0A168KRE8_ABSGL</name>
<sequence>MNEPSFLFDSNSNDAHGIHQLSKSSPSQLPPFLFKRSSRQESTTSKAPSLSHVPCKFFKQGTCTAGANCIFSHNPDATSEAAVCRYYLKGTCKFGTKCALLHTLAVNGRKGRQPSIHHQPQPQHHSLQQQYHHHQHLHQPQQHQHQHHQHQPQYSTSPHPPGRFQSLHPHQTRQRMYSSSSSSSSSGVLDTDGSFDDVNDAMLPSSLNDLLTPSELQLRRAREQEDLLIEQYSSLPARTWSMHPTQSSIGSKSSWLDDYKLAPSRPSDTHDPLDLTDDDVQFFMEDDQPPPDKKQQNHTPTPFVFPALIPRS</sequence>
<dbReference type="AlphaFoldDB" id="A0A168KRE8"/>
<dbReference type="PANTHER" id="PTHR11224:SF10">
    <property type="entry name" value="IP09428P-RELATED"/>
    <property type="match status" value="1"/>
</dbReference>
<reference evidence="8" key="1">
    <citation type="submission" date="2016-04" db="EMBL/GenBank/DDBJ databases">
        <authorList>
            <person name="Evans L.H."/>
            <person name="Alamgir A."/>
            <person name="Owens N."/>
            <person name="Weber N.D."/>
            <person name="Virtaneva K."/>
            <person name="Barbian K."/>
            <person name="Babar A."/>
            <person name="Rosenke K."/>
        </authorList>
    </citation>
    <scope>NUCLEOTIDE SEQUENCE [LARGE SCALE GENOMIC DNA]</scope>
    <source>
        <strain evidence="8">CBS 101.48</strain>
    </source>
</reference>
<evidence type="ECO:0000256" key="1">
    <source>
        <dbReference type="ARBA" id="ARBA00022723"/>
    </source>
</evidence>
<dbReference type="InterPro" id="IPR045072">
    <property type="entry name" value="MKRN-like"/>
</dbReference>
<dbReference type="InterPro" id="IPR036855">
    <property type="entry name" value="Znf_CCCH_sf"/>
</dbReference>
<evidence type="ECO:0000313" key="8">
    <source>
        <dbReference type="EMBL" id="SAL95256.1"/>
    </source>
</evidence>
<keyword evidence="4 5" id="KW-0862">Zinc</keyword>
<feature type="region of interest" description="Disordered" evidence="6">
    <location>
        <begin position="260"/>
        <end position="312"/>
    </location>
</feature>
<proteinExistence type="predicted"/>
<feature type="compositionally biased region" description="Acidic residues" evidence="6">
    <location>
        <begin position="274"/>
        <end position="289"/>
    </location>
</feature>
<keyword evidence="9" id="KW-1185">Reference proteome</keyword>
<evidence type="ECO:0000256" key="6">
    <source>
        <dbReference type="SAM" id="MobiDB-lite"/>
    </source>
</evidence>
<dbReference type="GO" id="GO:0000209">
    <property type="term" value="P:protein polyubiquitination"/>
    <property type="evidence" value="ECO:0007669"/>
    <property type="project" value="InterPro"/>
</dbReference>
<keyword evidence="1 5" id="KW-0479">Metal-binding</keyword>
<accession>A0A168KRE8</accession>
<evidence type="ECO:0000256" key="3">
    <source>
        <dbReference type="ARBA" id="ARBA00022771"/>
    </source>
</evidence>
<evidence type="ECO:0000259" key="7">
    <source>
        <dbReference type="PROSITE" id="PS50103"/>
    </source>
</evidence>
<dbReference type="Pfam" id="PF00642">
    <property type="entry name" value="zf-CCCH"/>
    <property type="match status" value="1"/>
</dbReference>
<dbReference type="Gene3D" id="4.10.1000.10">
    <property type="entry name" value="Zinc finger, CCCH-type"/>
    <property type="match status" value="1"/>
</dbReference>
<gene>
    <name evidence="8" type="primary">ABSGL_00574.1 scaffold 832</name>
</gene>
<dbReference type="EMBL" id="LT550270">
    <property type="protein sequence ID" value="SAL95256.1"/>
    <property type="molecule type" value="Genomic_DNA"/>
</dbReference>
<dbReference type="InParanoid" id="A0A168KRE8"/>
<dbReference type="SUPFAM" id="SSF90229">
    <property type="entry name" value="CCCH zinc finger"/>
    <property type="match status" value="2"/>
</dbReference>
<dbReference type="Gene3D" id="2.30.30.1190">
    <property type="match status" value="1"/>
</dbReference>
<protein>
    <recommendedName>
        <fullName evidence="7">C3H1-type domain-containing protein</fullName>
    </recommendedName>
</protein>
<dbReference type="PROSITE" id="PS50103">
    <property type="entry name" value="ZF_C3H1"/>
    <property type="match status" value="2"/>
</dbReference>
<dbReference type="PANTHER" id="PTHR11224">
    <property type="entry name" value="MAKORIN-RELATED"/>
    <property type="match status" value="1"/>
</dbReference>
<dbReference type="Proteomes" id="UP000078561">
    <property type="component" value="Unassembled WGS sequence"/>
</dbReference>
<organism evidence="8">
    <name type="scientific">Absidia glauca</name>
    <name type="common">Pin mould</name>
    <dbReference type="NCBI Taxonomy" id="4829"/>
    <lineage>
        <taxon>Eukaryota</taxon>
        <taxon>Fungi</taxon>
        <taxon>Fungi incertae sedis</taxon>
        <taxon>Mucoromycota</taxon>
        <taxon>Mucoromycotina</taxon>
        <taxon>Mucoromycetes</taxon>
        <taxon>Mucorales</taxon>
        <taxon>Cunninghamellaceae</taxon>
        <taxon>Absidia</taxon>
    </lineage>
</organism>
<feature type="domain" description="C3H1-type" evidence="7">
    <location>
        <begin position="78"/>
        <end position="105"/>
    </location>
</feature>
<dbReference type="STRING" id="4829.A0A168KRE8"/>
<keyword evidence="3 5" id="KW-0863">Zinc-finger</keyword>
<feature type="zinc finger region" description="C3H1-type" evidence="5">
    <location>
        <begin position="49"/>
        <end position="76"/>
    </location>
</feature>
<evidence type="ECO:0000256" key="2">
    <source>
        <dbReference type="ARBA" id="ARBA00022737"/>
    </source>
</evidence>
<evidence type="ECO:0000256" key="5">
    <source>
        <dbReference type="PROSITE-ProRule" id="PRU00723"/>
    </source>
</evidence>
<feature type="region of interest" description="Disordered" evidence="6">
    <location>
        <begin position="109"/>
        <end position="197"/>
    </location>
</feature>
<keyword evidence="2" id="KW-0677">Repeat</keyword>
<feature type="zinc finger region" description="C3H1-type" evidence="5">
    <location>
        <begin position="78"/>
        <end position="105"/>
    </location>
</feature>
<dbReference type="GO" id="GO:0061630">
    <property type="term" value="F:ubiquitin protein ligase activity"/>
    <property type="evidence" value="ECO:0007669"/>
    <property type="project" value="InterPro"/>
</dbReference>
<dbReference type="InterPro" id="IPR000571">
    <property type="entry name" value="Znf_CCCH"/>
</dbReference>
<dbReference type="GO" id="GO:0008270">
    <property type="term" value="F:zinc ion binding"/>
    <property type="evidence" value="ECO:0007669"/>
    <property type="project" value="UniProtKB-KW"/>
</dbReference>
<evidence type="ECO:0000313" key="9">
    <source>
        <dbReference type="Proteomes" id="UP000078561"/>
    </source>
</evidence>
<dbReference type="InterPro" id="IPR041367">
    <property type="entry name" value="Znf-CCCH_4"/>
</dbReference>
<evidence type="ECO:0000256" key="4">
    <source>
        <dbReference type="ARBA" id="ARBA00022833"/>
    </source>
</evidence>